<evidence type="ECO:0000313" key="3">
    <source>
        <dbReference type="EMBL" id="GAA95523.1"/>
    </source>
</evidence>
<dbReference type="HOGENOM" id="CLU_1175683_0_0_1"/>
<dbReference type="RefSeq" id="XP_014570032.1">
    <property type="nucleotide sequence ID" value="XM_014714546.1"/>
</dbReference>
<dbReference type="AlphaFoldDB" id="G7DY63"/>
<organism evidence="3 4">
    <name type="scientific">Mixia osmundae (strain CBS 9802 / IAM 14324 / JCM 22182 / KY 12970)</name>
    <dbReference type="NCBI Taxonomy" id="764103"/>
    <lineage>
        <taxon>Eukaryota</taxon>
        <taxon>Fungi</taxon>
        <taxon>Dikarya</taxon>
        <taxon>Basidiomycota</taxon>
        <taxon>Pucciniomycotina</taxon>
        <taxon>Mixiomycetes</taxon>
        <taxon>Mixiales</taxon>
        <taxon>Mixiaceae</taxon>
        <taxon>Mixia</taxon>
    </lineage>
</organism>
<accession>G7DY63</accession>
<evidence type="ECO:0000256" key="1">
    <source>
        <dbReference type="SAM" id="MobiDB-lite"/>
    </source>
</evidence>
<sequence length="236" mass="26424">MTYGPAWARWPRIIIYTSVGASYGVFSLLGLKSLQIKDEVIASISGNDELGQIVEQVLPLGIRLIDLNVSISNIAFPLAAFSALGGLTLLLVLIFSILALFRDIYRFETERAPKIRSILLGALLPALFGISIWAMIVVAKQDIIITDPYFDGSIIKETLSTLFKVHLEYRHYPLLFWTCSFAFATSSLTFIAFLINVRHISIMRAHVRAKEQAWAQRSPNEKTPASPQRDSRIDLI</sequence>
<keyword evidence="2" id="KW-1133">Transmembrane helix</keyword>
<dbReference type="EMBL" id="BABT02000062">
    <property type="protein sequence ID" value="GAA95523.1"/>
    <property type="molecule type" value="Genomic_DNA"/>
</dbReference>
<dbReference type="Proteomes" id="UP000009131">
    <property type="component" value="Unassembled WGS sequence"/>
</dbReference>
<feature type="transmembrane region" description="Helical" evidence="2">
    <location>
        <begin position="118"/>
        <end position="139"/>
    </location>
</feature>
<protein>
    <submittedName>
        <fullName evidence="3">Uncharacterized protein</fullName>
    </submittedName>
</protein>
<dbReference type="InParanoid" id="G7DY63"/>
<gene>
    <name evidence="3" type="primary">Mo02178</name>
    <name evidence="3" type="ORF">E5Q_02178</name>
</gene>
<comment type="caution">
    <text evidence="3">The sequence shown here is derived from an EMBL/GenBank/DDBJ whole genome shotgun (WGS) entry which is preliminary data.</text>
</comment>
<name>G7DY63_MIXOS</name>
<evidence type="ECO:0000256" key="2">
    <source>
        <dbReference type="SAM" id="Phobius"/>
    </source>
</evidence>
<keyword evidence="4" id="KW-1185">Reference proteome</keyword>
<feature type="transmembrane region" description="Helical" evidence="2">
    <location>
        <begin position="12"/>
        <end position="31"/>
    </location>
</feature>
<proteinExistence type="predicted"/>
<feature type="transmembrane region" description="Helical" evidence="2">
    <location>
        <begin position="74"/>
        <end position="98"/>
    </location>
</feature>
<reference evidence="3 4" key="2">
    <citation type="journal article" date="2012" name="Open Biol.">
        <title>Characteristics of nucleosomes and linker DNA regions on the genome of the basidiomycete Mixia osmundae revealed by mono- and dinucleosome mapping.</title>
        <authorList>
            <person name="Nishida H."/>
            <person name="Kondo S."/>
            <person name="Matsumoto T."/>
            <person name="Suzuki Y."/>
            <person name="Yoshikawa H."/>
            <person name="Taylor T.D."/>
            <person name="Sugiyama J."/>
        </authorList>
    </citation>
    <scope>NUCLEOTIDE SEQUENCE [LARGE SCALE GENOMIC DNA]</scope>
    <source>
        <strain evidence="4">CBS 9802 / IAM 14324 / JCM 22182 / KY 12970</strain>
    </source>
</reference>
<reference evidence="3 4" key="1">
    <citation type="journal article" date="2011" name="J. Gen. Appl. Microbiol.">
        <title>Draft genome sequencing of the enigmatic basidiomycete Mixia osmundae.</title>
        <authorList>
            <person name="Nishida H."/>
            <person name="Nagatsuka Y."/>
            <person name="Sugiyama J."/>
        </authorList>
    </citation>
    <scope>NUCLEOTIDE SEQUENCE [LARGE SCALE GENOMIC DNA]</scope>
    <source>
        <strain evidence="4">CBS 9802 / IAM 14324 / JCM 22182 / KY 12970</strain>
    </source>
</reference>
<keyword evidence="2" id="KW-0812">Transmembrane</keyword>
<feature type="transmembrane region" description="Helical" evidence="2">
    <location>
        <begin position="174"/>
        <end position="195"/>
    </location>
</feature>
<feature type="region of interest" description="Disordered" evidence="1">
    <location>
        <begin position="213"/>
        <end position="236"/>
    </location>
</feature>
<feature type="compositionally biased region" description="Polar residues" evidence="1">
    <location>
        <begin position="215"/>
        <end position="228"/>
    </location>
</feature>
<keyword evidence="2" id="KW-0472">Membrane</keyword>
<evidence type="ECO:0000313" key="4">
    <source>
        <dbReference type="Proteomes" id="UP000009131"/>
    </source>
</evidence>